<feature type="compositionally biased region" description="Low complexity" evidence="1">
    <location>
        <begin position="52"/>
        <end position="76"/>
    </location>
</feature>
<evidence type="ECO:0000313" key="2">
    <source>
        <dbReference type="Proteomes" id="UP000887565"/>
    </source>
</evidence>
<sequence>MGSQRLNQMGVKRKAPGDDKAQADKYQRTNAKSPGKFKVPRLPPAKRQLLATQQPSTSTSQRSYSEAVTSSYKSPFSYSQSTSSKFLNSTFGTQKQQYSGSTSSGLAQTQQGREDKFSNPAPYRGMADVKPEKASKGDNPRGAEETGNTAKIRMHNSTILISSCLADVVEANKARTKAKMEVIPKVNKAQGDTIEKGLKEAIDTAGSSNTGKDLHVIRWMTHNLPQHAECATKPKIDPIRHRWQHHTPYGRTYSIKAEVKISVTCQPLPRSPWYSLCIQPSDWRTLDLVIHHERKSLIAYFFMLTCPANRFPKTQRRGAPEKFEISAI</sequence>
<proteinExistence type="predicted"/>
<feature type="compositionally biased region" description="Basic and acidic residues" evidence="1">
    <location>
        <begin position="127"/>
        <end position="144"/>
    </location>
</feature>
<dbReference type="WBParaSite" id="nRc.2.0.1.t12215-RA">
    <property type="protein sequence ID" value="nRc.2.0.1.t12215-RA"/>
    <property type="gene ID" value="nRc.2.0.1.g12215"/>
</dbReference>
<reference evidence="3" key="1">
    <citation type="submission" date="2022-11" db="UniProtKB">
        <authorList>
            <consortium name="WormBaseParasite"/>
        </authorList>
    </citation>
    <scope>IDENTIFICATION</scope>
</reference>
<keyword evidence="2" id="KW-1185">Reference proteome</keyword>
<feature type="compositionally biased region" description="Basic and acidic residues" evidence="1">
    <location>
        <begin position="15"/>
        <end position="27"/>
    </location>
</feature>
<accession>A0A915IDF3</accession>
<feature type="region of interest" description="Disordered" evidence="1">
    <location>
        <begin position="95"/>
        <end position="151"/>
    </location>
</feature>
<feature type="compositionally biased region" description="Polar residues" evidence="1">
    <location>
        <begin position="95"/>
        <end position="111"/>
    </location>
</feature>
<evidence type="ECO:0000313" key="3">
    <source>
        <dbReference type="WBParaSite" id="nRc.2.0.1.t12215-RA"/>
    </source>
</evidence>
<organism evidence="2 3">
    <name type="scientific">Romanomermis culicivorax</name>
    <name type="common">Nematode worm</name>
    <dbReference type="NCBI Taxonomy" id="13658"/>
    <lineage>
        <taxon>Eukaryota</taxon>
        <taxon>Metazoa</taxon>
        <taxon>Ecdysozoa</taxon>
        <taxon>Nematoda</taxon>
        <taxon>Enoplea</taxon>
        <taxon>Dorylaimia</taxon>
        <taxon>Mermithida</taxon>
        <taxon>Mermithoidea</taxon>
        <taxon>Mermithidae</taxon>
        <taxon>Romanomermis</taxon>
    </lineage>
</organism>
<evidence type="ECO:0000256" key="1">
    <source>
        <dbReference type="SAM" id="MobiDB-lite"/>
    </source>
</evidence>
<name>A0A915IDF3_ROMCU</name>
<feature type="region of interest" description="Disordered" evidence="1">
    <location>
        <begin position="1"/>
        <end position="76"/>
    </location>
</feature>
<protein>
    <submittedName>
        <fullName evidence="3">Uncharacterized protein</fullName>
    </submittedName>
</protein>
<dbReference type="AlphaFoldDB" id="A0A915IDF3"/>
<dbReference type="Proteomes" id="UP000887565">
    <property type="component" value="Unplaced"/>
</dbReference>